<proteinExistence type="predicted"/>
<evidence type="ECO:0000313" key="2">
    <source>
        <dbReference type="Proteomes" id="UP001231616"/>
    </source>
</evidence>
<protein>
    <submittedName>
        <fullName evidence="1">DUF4258 domain-containing protein</fullName>
    </submittedName>
</protein>
<keyword evidence="2" id="KW-1185">Reference proteome</keyword>
<sequence>MAILISAKVKKKLHEKHSITVDEVHEAISGRLAGFLEDIREEHKSDPPTYWFIGSTDFGKLLKVVCIFKDENIIIRTAYRANRKELDIYNKLA</sequence>
<name>A0ABT9GZS4_9GAMM</name>
<organism evidence="1 2">
    <name type="scientific">Alkalimonas collagenimarina</name>
    <dbReference type="NCBI Taxonomy" id="400390"/>
    <lineage>
        <taxon>Bacteria</taxon>
        <taxon>Pseudomonadati</taxon>
        <taxon>Pseudomonadota</taxon>
        <taxon>Gammaproteobacteria</taxon>
        <taxon>Alkalimonas</taxon>
    </lineage>
</organism>
<gene>
    <name evidence="1" type="ORF">Q3O60_08300</name>
</gene>
<dbReference type="EMBL" id="JAUZVZ010000009">
    <property type="protein sequence ID" value="MDP4536185.1"/>
    <property type="molecule type" value="Genomic_DNA"/>
</dbReference>
<dbReference type="RefSeq" id="WP_305893449.1">
    <property type="nucleotide sequence ID" value="NZ_JAUZVZ010000009.1"/>
</dbReference>
<comment type="caution">
    <text evidence="1">The sequence shown here is derived from an EMBL/GenBank/DDBJ whole genome shotgun (WGS) entry which is preliminary data.</text>
</comment>
<accession>A0ABT9GZS4</accession>
<dbReference type="Proteomes" id="UP001231616">
    <property type="component" value="Unassembled WGS sequence"/>
</dbReference>
<reference evidence="1 2" key="1">
    <citation type="submission" date="2023-08" db="EMBL/GenBank/DDBJ databases">
        <authorList>
            <person name="Joshi A."/>
            <person name="Thite S."/>
        </authorList>
    </citation>
    <scope>NUCLEOTIDE SEQUENCE [LARGE SCALE GENOMIC DNA]</scope>
    <source>
        <strain evidence="1 2">AC40</strain>
    </source>
</reference>
<evidence type="ECO:0000313" key="1">
    <source>
        <dbReference type="EMBL" id="MDP4536185.1"/>
    </source>
</evidence>